<reference evidence="8" key="1">
    <citation type="submission" date="2025-08" db="UniProtKB">
        <authorList>
            <consortium name="RefSeq"/>
        </authorList>
    </citation>
    <scope>IDENTIFICATION</scope>
    <source>
        <tissue evidence="8">Kidney</tissue>
    </source>
</reference>
<dbReference type="GeneID" id="105992839"/>
<keyword evidence="2" id="KW-0072">Autophagy</keyword>
<dbReference type="InterPro" id="IPR038274">
    <property type="entry name" value="Atg6/Beclin_C_sf"/>
</dbReference>
<dbReference type="PANTHER" id="PTHR12768">
    <property type="entry name" value="BECLIN 1"/>
    <property type="match status" value="1"/>
</dbReference>
<evidence type="ECO:0000256" key="1">
    <source>
        <dbReference type="ARBA" id="ARBA00005965"/>
    </source>
</evidence>
<dbReference type="GO" id="GO:0030674">
    <property type="term" value="F:protein-macromolecule adaptor activity"/>
    <property type="evidence" value="ECO:0007669"/>
    <property type="project" value="TreeGrafter"/>
</dbReference>
<evidence type="ECO:0000256" key="3">
    <source>
        <dbReference type="SAM" id="Coils"/>
    </source>
</evidence>
<proteinExistence type="inferred from homology"/>
<evidence type="ECO:0000313" key="7">
    <source>
        <dbReference type="Proteomes" id="UP000081671"/>
    </source>
</evidence>
<dbReference type="InParanoid" id="A0A1S3FXT9"/>
<gene>
    <name evidence="8" type="primary">LOC105992839</name>
</gene>
<dbReference type="GO" id="GO:0000045">
    <property type="term" value="P:autophagosome assembly"/>
    <property type="evidence" value="ECO:0007669"/>
    <property type="project" value="TreeGrafter"/>
</dbReference>
<comment type="similarity">
    <text evidence="1">Belongs to the beclin family.</text>
</comment>
<dbReference type="PANTHER" id="PTHR12768:SF5">
    <property type="entry name" value="BECLIN-2"/>
    <property type="match status" value="1"/>
</dbReference>
<dbReference type="GO" id="GO:0034271">
    <property type="term" value="C:phosphatidylinositol 3-kinase complex, class III, type I"/>
    <property type="evidence" value="ECO:0007669"/>
    <property type="project" value="TreeGrafter"/>
</dbReference>
<evidence type="ECO:0000256" key="4">
    <source>
        <dbReference type="SAM" id="MobiDB-lite"/>
    </source>
</evidence>
<dbReference type="AlphaFoldDB" id="A0A1S3FXT9"/>
<dbReference type="KEGG" id="dord:105992839"/>
<dbReference type="FunCoup" id="A0A1S3FXT9">
    <property type="interactions" value="2"/>
</dbReference>
<dbReference type="InterPro" id="IPR040455">
    <property type="entry name" value="Atg6_BARA"/>
</dbReference>
<organism evidence="7 8">
    <name type="scientific">Dipodomys ordii</name>
    <name type="common">Ord's kangaroo rat</name>
    <dbReference type="NCBI Taxonomy" id="10020"/>
    <lineage>
        <taxon>Eukaryota</taxon>
        <taxon>Metazoa</taxon>
        <taxon>Chordata</taxon>
        <taxon>Craniata</taxon>
        <taxon>Vertebrata</taxon>
        <taxon>Euteleostomi</taxon>
        <taxon>Mammalia</taxon>
        <taxon>Eutheria</taxon>
        <taxon>Euarchontoglires</taxon>
        <taxon>Glires</taxon>
        <taxon>Rodentia</taxon>
        <taxon>Castorimorpha</taxon>
        <taxon>Heteromyidae</taxon>
        <taxon>Dipodomyinae</taxon>
        <taxon>Dipodomys</taxon>
    </lineage>
</organism>
<dbReference type="InterPro" id="IPR041691">
    <property type="entry name" value="Atg6/beclin_CC"/>
</dbReference>
<dbReference type="Pfam" id="PF04111">
    <property type="entry name" value="APG6"/>
    <property type="match status" value="1"/>
</dbReference>
<dbReference type="GO" id="GO:0000423">
    <property type="term" value="P:mitophagy"/>
    <property type="evidence" value="ECO:0007669"/>
    <property type="project" value="TreeGrafter"/>
</dbReference>
<dbReference type="GO" id="GO:0000407">
    <property type="term" value="C:phagophore assembly site"/>
    <property type="evidence" value="ECO:0007669"/>
    <property type="project" value="TreeGrafter"/>
</dbReference>
<protein>
    <submittedName>
        <fullName evidence="8">Beclin-2-like</fullName>
    </submittedName>
</protein>
<dbReference type="RefSeq" id="XP_012881376.1">
    <property type="nucleotide sequence ID" value="XM_013025922.1"/>
</dbReference>
<keyword evidence="3" id="KW-0175">Coiled coil</keyword>
<evidence type="ECO:0000256" key="2">
    <source>
        <dbReference type="ARBA" id="ARBA00023006"/>
    </source>
</evidence>
<feature type="region of interest" description="Disordered" evidence="4">
    <location>
        <begin position="25"/>
        <end position="44"/>
    </location>
</feature>
<evidence type="ECO:0000259" key="5">
    <source>
        <dbReference type="Pfam" id="PF04111"/>
    </source>
</evidence>
<keyword evidence="7" id="KW-1185">Reference proteome</keyword>
<dbReference type="GO" id="GO:0043548">
    <property type="term" value="F:phosphatidylinositol 3-kinase binding"/>
    <property type="evidence" value="ECO:0007669"/>
    <property type="project" value="TreeGrafter"/>
</dbReference>
<feature type="domain" description="Atg6 BARA" evidence="5">
    <location>
        <begin position="240"/>
        <end position="420"/>
    </location>
</feature>
<dbReference type="Pfam" id="PF17675">
    <property type="entry name" value="APG6_N"/>
    <property type="match status" value="1"/>
</dbReference>
<dbReference type="Gene3D" id="1.10.418.40">
    <property type="entry name" value="Autophagy protein 6/Beclin 1"/>
    <property type="match status" value="1"/>
</dbReference>
<accession>A0A1S3FXT9</accession>
<evidence type="ECO:0000313" key="8">
    <source>
        <dbReference type="RefSeq" id="XP_012881376.1"/>
    </source>
</evidence>
<dbReference type="Proteomes" id="UP000081671">
    <property type="component" value="Unplaced"/>
</dbReference>
<dbReference type="OrthoDB" id="20368at2759"/>
<evidence type="ECO:0000259" key="6">
    <source>
        <dbReference type="Pfam" id="PF17675"/>
    </source>
</evidence>
<dbReference type="InterPro" id="IPR007243">
    <property type="entry name" value="Atg6/Beclin"/>
</dbReference>
<feature type="domain" description="Atg6/beclin coiled-coil" evidence="6">
    <location>
        <begin position="107"/>
        <end position="237"/>
    </location>
</feature>
<dbReference type="GO" id="GO:0045324">
    <property type="term" value="P:late endosome to vacuole transport"/>
    <property type="evidence" value="ECO:0007669"/>
    <property type="project" value="TreeGrafter"/>
</dbReference>
<dbReference type="GO" id="GO:0034272">
    <property type="term" value="C:phosphatidylinositol 3-kinase complex, class III, type II"/>
    <property type="evidence" value="ECO:0007669"/>
    <property type="project" value="TreeGrafter"/>
</dbReference>
<sequence>MAQPSALFSMHFMCHCCGHPLRPREPTEMPEAAPGHGSLSTKASDCPELRASASSGALAGQGGESRASASQFTLLGNAVSLRTLSSIQKTLLDIFAILSGKKAVEHPLCEECTDHLLEQLDTQLSQAKLDWQAYRRALEMELLVDPEERRALNTWLWAELQELERAEALLMEELADAEQAWAQVAHDFQESQAETAELHQQAVQYQKEYRTLEWQRLELTDQLSSVENQLRYARGQLDKLSTTSIFDVTFQIWEEGPLGVINNFRLGYLPHVPVSWTEISAAWGQVALLLLALANTIGLKFQRYQLVASGNHSYLKSLTGDGVRLPLFSDGKQNVFLENTFDRAMMAFLDCMQQFKEEAEKGRGGLYLPYSMYPEMGTLEDAKVSREWYSIRTHLNTVEEWTRALKFLLANLKWSLAWASESFLHRSASGAVAGEARGENGDPRGKARSKVTWLAAGLCAAWGSRS</sequence>
<name>A0A1S3FXT9_DIPOR</name>
<dbReference type="GO" id="GO:0006995">
    <property type="term" value="P:cellular response to nitrogen starvation"/>
    <property type="evidence" value="ECO:0007669"/>
    <property type="project" value="TreeGrafter"/>
</dbReference>
<feature type="coiled-coil region" evidence="3">
    <location>
        <begin position="160"/>
        <end position="229"/>
    </location>
</feature>